<evidence type="ECO:0000256" key="2">
    <source>
        <dbReference type="ARBA" id="ARBA00004922"/>
    </source>
</evidence>
<evidence type="ECO:0000313" key="23">
    <source>
        <dbReference type="Proteomes" id="UP000557230"/>
    </source>
</evidence>
<feature type="domain" description="Fucosyltransferase N-terminal" evidence="21">
    <location>
        <begin position="85"/>
        <end position="191"/>
    </location>
</feature>
<protein>
    <recommendedName>
        <fullName evidence="19">Fucosyltransferase</fullName>
        <ecNumber evidence="19">2.4.1.-</ecNumber>
    </recommendedName>
</protein>
<evidence type="ECO:0000256" key="5">
    <source>
        <dbReference type="ARBA" id="ARBA00022679"/>
    </source>
</evidence>
<proteinExistence type="inferred from homology"/>
<evidence type="ECO:0000256" key="15">
    <source>
        <dbReference type="ARBA" id="ARBA00036273"/>
    </source>
</evidence>
<dbReference type="GO" id="GO:0017060">
    <property type="term" value="F:3-galactosyl-N-acetylglucosaminide 4-alpha-L-fucosyltransferase activity"/>
    <property type="evidence" value="ECO:0007669"/>
    <property type="project" value="UniProtKB-EC"/>
</dbReference>
<dbReference type="InterPro" id="IPR038577">
    <property type="entry name" value="GT10-like_C_sf"/>
</dbReference>
<comment type="similarity">
    <text evidence="3 19">Belongs to the glycosyltransferase 10 family.</text>
</comment>
<keyword evidence="11" id="KW-0472">Membrane</keyword>
<dbReference type="AlphaFoldDB" id="A0A7L1H2N4"/>
<keyword evidence="9 19" id="KW-0333">Golgi apparatus</keyword>
<dbReference type="FunFam" id="3.40.50.11660:FF:000001">
    <property type="entry name" value="alpha-(1,3)-fucosyltransferase 9"/>
    <property type="match status" value="1"/>
</dbReference>
<keyword evidence="5 19" id="KW-0808">Transferase</keyword>
<evidence type="ECO:0000256" key="12">
    <source>
        <dbReference type="ARBA" id="ARBA00023180"/>
    </source>
</evidence>
<dbReference type="Pfam" id="PF00852">
    <property type="entry name" value="Glyco_transf_10"/>
    <property type="match status" value="1"/>
</dbReference>
<keyword evidence="10" id="KW-0443">Lipid metabolism</keyword>
<dbReference type="GO" id="GO:0017083">
    <property type="term" value="F:4-galactosyl-N-acetylglucosaminide 3-alpha-L-fucosyltransferase activity"/>
    <property type="evidence" value="ECO:0007669"/>
    <property type="project" value="UniProtKB-EC"/>
</dbReference>
<comment type="subcellular location">
    <subcellularLocation>
        <location evidence="1 19">Golgi apparatus</location>
        <location evidence="1 19">Golgi stack membrane</location>
        <topology evidence="1 19">Single-pass type II membrane protein</topology>
    </subcellularLocation>
</comment>
<comment type="catalytic activity">
    <reaction evidence="15">
        <text>a beta-D-galactosyl-(1-&gt;3)-N-acetyl-beta-D-glucosaminyl derivative + GDP-beta-L-fucose = a beta-D-galactosyl-(1-&gt;3)-[alpha-L-fucosyl-(1-&gt;4)]-N-acetyl-beta-D-glucosaminyl derivative + GDP + H(+)</text>
        <dbReference type="Rhea" id="RHEA:23628"/>
        <dbReference type="ChEBI" id="CHEBI:15378"/>
        <dbReference type="ChEBI" id="CHEBI:57273"/>
        <dbReference type="ChEBI" id="CHEBI:58189"/>
        <dbReference type="ChEBI" id="CHEBI:133506"/>
        <dbReference type="ChEBI" id="CHEBI:140304"/>
        <dbReference type="EC" id="2.4.1.65"/>
    </reaction>
    <physiologicalReaction direction="left-to-right" evidence="15">
        <dbReference type="Rhea" id="RHEA:23629"/>
    </physiologicalReaction>
</comment>
<dbReference type="GO" id="GO:0032580">
    <property type="term" value="C:Golgi cisterna membrane"/>
    <property type="evidence" value="ECO:0007669"/>
    <property type="project" value="UniProtKB-SubCell"/>
</dbReference>
<evidence type="ECO:0000256" key="7">
    <source>
        <dbReference type="ARBA" id="ARBA00022968"/>
    </source>
</evidence>
<accession>A0A7L1H2N4</accession>
<dbReference type="OrthoDB" id="427096at2759"/>
<evidence type="ECO:0000259" key="21">
    <source>
        <dbReference type="Pfam" id="PF17039"/>
    </source>
</evidence>
<dbReference type="Gene3D" id="3.40.50.11660">
    <property type="entry name" value="Glycosyl transferase family 10, C-terminal domain"/>
    <property type="match status" value="1"/>
</dbReference>
<evidence type="ECO:0000259" key="20">
    <source>
        <dbReference type="Pfam" id="PF00852"/>
    </source>
</evidence>
<comment type="catalytic activity">
    <reaction evidence="18">
        <text>beta-D-galactosyl-(1-&gt;4)-N-acetyl-D-glucosamine + GDP-beta-L-fucose = beta-D-galactosyl-(1-&gt;4)-[alpha-L-fucosyl-(1-&gt;3)]-N-acetyl-D-glucosamine + GDP + H(+)</text>
        <dbReference type="Rhea" id="RHEA:62824"/>
        <dbReference type="ChEBI" id="CHEBI:15378"/>
        <dbReference type="ChEBI" id="CHEBI:57273"/>
        <dbReference type="ChEBI" id="CHEBI:58189"/>
        <dbReference type="ChEBI" id="CHEBI:60152"/>
        <dbReference type="ChEBI" id="CHEBI:62287"/>
    </reaction>
    <physiologicalReaction direction="left-to-right" evidence="18">
        <dbReference type="Rhea" id="RHEA:62825"/>
    </physiologicalReaction>
</comment>
<feature type="non-terminal residue" evidence="22">
    <location>
        <position position="381"/>
    </location>
</feature>
<keyword evidence="23" id="KW-1185">Reference proteome</keyword>
<dbReference type="Proteomes" id="UP000557230">
    <property type="component" value="Unassembled WGS sequence"/>
</dbReference>
<name>A0A7L1H2N4_9PICI</name>
<evidence type="ECO:0000256" key="10">
    <source>
        <dbReference type="ARBA" id="ARBA00023098"/>
    </source>
</evidence>
<evidence type="ECO:0000256" key="3">
    <source>
        <dbReference type="ARBA" id="ARBA00008919"/>
    </source>
</evidence>
<keyword evidence="12" id="KW-0325">Glycoprotein</keyword>
<organism evidence="22 23">
    <name type="scientific">Indicator maculatus</name>
    <name type="common">spotted honeyguide</name>
    <dbReference type="NCBI Taxonomy" id="545262"/>
    <lineage>
        <taxon>Eukaryota</taxon>
        <taxon>Metazoa</taxon>
        <taxon>Chordata</taxon>
        <taxon>Craniata</taxon>
        <taxon>Vertebrata</taxon>
        <taxon>Euteleostomi</taxon>
        <taxon>Archelosauria</taxon>
        <taxon>Archosauria</taxon>
        <taxon>Dinosauria</taxon>
        <taxon>Saurischia</taxon>
        <taxon>Theropoda</taxon>
        <taxon>Coelurosauria</taxon>
        <taxon>Aves</taxon>
        <taxon>Neognathae</taxon>
        <taxon>Neoaves</taxon>
        <taxon>Telluraves</taxon>
        <taxon>Coraciimorphae</taxon>
        <taxon>Piciformes</taxon>
        <taxon>Indicatoridae</taxon>
        <taxon>Indicator</taxon>
    </lineage>
</organism>
<comment type="catalytic activity">
    <reaction evidence="17">
        <text>an N-acetyl-alpha-neuraminyl-(2-&gt;3)-beta-D-galactosyl-(1-&gt;4)-N-acetyl-beta-D-glucosaminyl derivative + GDP-beta-L-fucose = an alpha-Neu5Ac-(2-&gt;3)-beta-D-Gal-(1-&gt;4)-[alpha-L-Fuc-(1-&gt;3)]-beta-D-GlcNAc derivative + GDP + H(+)</text>
        <dbReference type="Rhea" id="RHEA:56076"/>
        <dbReference type="ChEBI" id="CHEBI:15378"/>
        <dbReference type="ChEBI" id="CHEBI:57273"/>
        <dbReference type="ChEBI" id="CHEBI:58189"/>
        <dbReference type="ChEBI" id="CHEBI:136545"/>
        <dbReference type="ChEBI" id="CHEBI:139509"/>
    </reaction>
    <physiologicalReaction direction="left-to-right" evidence="17">
        <dbReference type="Rhea" id="RHEA:56077"/>
    </physiologicalReaction>
</comment>
<keyword evidence="6 19" id="KW-0812">Transmembrane</keyword>
<evidence type="ECO:0000256" key="14">
    <source>
        <dbReference type="ARBA" id="ARBA00036052"/>
    </source>
</evidence>
<dbReference type="SUPFAM" id="SSF53756">
    <property type="entry name" value="UDP-Glycosyltransferase/glycogen phosphorylase"/>
    <property type="match status" value="1"/>
</dbReference>
<dbReference type="GO" id="GO:0006629">
    <property type="term" value="P:lipid metabolic process"/>
    <property type="evidence" value="ECO:0007669"/>
    <property type="project" value="UniProtKB-KW"/>
</dbReference>
<evidence type="ECO:0000256" key="4">
    <source>
        <dbReference type="ARBA" id="ARBA00022676"/>
    </source>
</evidence>
<evidence type="ECO:0000313" key="22">
    <source>
        <dbReference type="EMBL" id="NXN19659.1"/>
    </source>
</evidence>
<dbReference type="PANTHER" id="PTHR11929">
    <property type="entry name" value="ALPHA- 1,3 -FUCOSYLTRANSFERASE"/>
    <property type="match status" value="1"/>
</dbReference>
<dbReference type="EMBL" id="VXBD01015346">
    <property type="protein sequence ID" value="NXN19659.1"/>
    <property type="molecule type" value="Genomic_DNA"/>
</dbReference>
<dbReference type="UniPathway" id="UPA00378"/>
<dbReference type="PANTHER" id="PTHR11929:SF11">
    <property type="entry name" value="4-GALACTOSYL-N-ACETYLGLUCOSAMINIDE 3-ALPHA-L-FUCOSYLTRANSFERASE FUT5"/>
    <property type="match status" value="1"/>
</dbReference>
<comment type="caution">
    <text evidence="22">The sequence shown here is derived from an EMBL/GenBank/DDBJ whole genome shotgun (WGS) entry which is preliminary data.</text>
</comment>
<keyword evidence="7" id="KW-0735">Signal-anchor</keyword>
<evidence type="ECO:0000256" key="17">
    <source>
        <dbReference type="ARBA" id="ARBA00036481"/>
    </source>
</evidence>
<feature type="non-terminal residue" evidence="22">
    <location>
        <position position="1"/>
    </location>
</feature>
<evidence type="ECO:0000256" key="18">
    <source>
        <dbReference type="ARBA" id="ARBA00036928"/>
    </source>
</evidence>
<evidence type="ECO:0000256" key="9">
    <source>
        <dbReference type="ARBA" id="ARBA00023034"/>
    </source>
</evidence>
<dbReference type="InterPro" id="IPR001503">
    <property type="entry name" value="Glyco_trans_10"/>
</dbReference>
<dbReference type="InterPro" id="IPR055270">
    <property type="entry name" value="Glyco_tran_10_C"/>
</dbReference>
<gene>
    <name evidence="22" type="primary">Fut6</name>
    <name evidence="22" type="ORF">INDMAC_R06381</name>
</gene>
<evidence type="ECO:0000256" key="8">
    <source>
        <dbReference type="ARBA" id="ARBA00022989"/>
    </source>
</evidence>
<evidence type="ECO:0000256" key="6">
    <source>
        <dbReference type="ARBA" id="ARBA00022692"/>
    </source>
</evidence>
<evidence type="ECO:0000256" key="1">
    <source>
        <dbReference type="ARBA" id="ARBA00004447"/>
    </source>
</evidence>
<comment type="catalytic activity">
    <reaction evidence="14">
        <text>an alpha-Neu5Ac-(2-&gt;3)-beta-D-Gal-(1-&gt;4)-beta-D-GlcNAc-(1-&gt;3)-beta-D-Gal-(1-&gt;4)-[alpha-L-Fuc-(1-&gt;3)]-beta-D-GlcNAc derivative + GDP-beta-L-fucose = an alpha-Neu5Ac-(2-&gt;3)-beta-D-Gal-(1-&gt;4)-[alpha-L-Fuc-(1-&gt;3)]-beta-D-GlcNAc-(1-&gt;3)-beta-D-Gal-(1-&gt;4)-[alpha-L-Fuc-(1-&gt;3)]-beta-D-GlcNAc derivative + GDP + H(+)</text>
        <dbReference type="Rhea" id="RHEA:52864"/>
        <dbReference type="ChEBI" id="CHEBI:15378"/>
        <dbReference type="ChEBI" id="CHEBI:57273"/>
        <dbReference type="ChEBI" id="CHEBI:58189"/>
        <dbReference type="ChEBI" id="CHEBI:145342"/>
        <dbReference type="ChEBI" id="CHEBI:145343"/>
    </reaction>
    <physiologicalReaction direction="left-to-right" evidence="14">
        <dbReference type="Rhea" id="RHEA:52865"/>
    </physiologicalReaction>
</comment>
<sequence length="381" mass="44287">PQPFCDSLHLVPSVLFADPSMEPVEGKKFSWKKIIIPGLGFSSGLFFFIYLHQLKIPWLEQHTPSPTSLPAQVQQSSALPQGDPRLTILLWQWPFGRHFDFMNCSQLYSTPDCHFTVDHSWSQKAQAVVVHHRDVCWDAQKLTQIPRLQSQRWIWFNLESPSHSPNLGAMNNLFNLTMSYRKDSDIFTPYGELQLLGEPQPLSIPPKTKLVAWVVSNWVESSYRVKYYRELKDHIKVDIYGRYHLPLPQDKLLSTLAQYQFYLAFENSQHEDYITEKLWRNALSSGAVPVVLGPSRGNYERFLPPDAFIHVEDFASAKDLAHYLQELSQDPARYQSYFQWRRWLKPSAGLGWAADLCKACHYLHTTESRYQVVPDLSQWFV</sequence>
<dbReference type="InterPro" id="IPR031481">
    <property type="entry name" value="Glyco_tran_10_N"/>
</dbReference>
<evidence type="ECO:0000256" key="19">
    <source>
        <dbReference type="RuleBase" id="RU003832"/>
    </source>
</evidence>
<feature type="domain" description="Fucosyltransferase C-terminal" evidence="20">
    <location>
        <begin position="205"/>
        <end position="379"/>
    </location>
</feature>
<keyword evidence="8" id="KW-1133">Transmembrane helix</keyword>
<comment type="catalytic activity">
    <reaction evidence="13">
        <text>a beta-D-galactosyl-(1-&gt;4)-N-acetyl-beta-D-glucosaminyl derivative + GDP-beta-L-fucose = a beta-D-galactosyl-(1-&gt;4)-[alpha-L-fucosyl-(1-&gt;3)]-N-acetyl-beta-D-glucosaminyl derivative + GDP + H(+)</text>
        <dbReference type="Rhea" id="RHEA:14257"/>
        <dbReference type="ChEBI" id="CHEBI:15378"/>
        <dbReference type="ChEBI" id="CHEBI:57273"/>
        <dbReference type="ChEBI" id="CHEBI:58189"/>
        <dbReference type="ChEBI" id="CHEBI:133507"/>
        <dbReference type="ChEBI" id="CHEBI:137941"/>
        <dbReference type="EC" id="2.4.1.152"/>
    </reaction>
    <physiologicalReaction direction="left-to-right" evidence="13">
        <dbReference type="Rhea" id="RHEA:14258"/>
    </physiologicalReaction>
</comment>
<keyword evidence="4 19" id="KW-0328">Glycosyltransferase</keyword>
<dbReference type="EC" id="2.4.1.-" evidence="19"/>
<evidence type="ECO:0000256" key="16">
    <source>
        <dbReference type="ARBA" id="ARBA00036468"/>
    </source>
</evidence>
<dbReference type="Pfam" id="PF17039">
    <property type="entry name" value="Glyco_tran_10_N"/>
    <property type="match status" value="1"/>
</dbReference>
<evidence type="ECO:0000256" key="11">
    <source>
        <dbReference type="ARBA" id="ARBA00023136"/>
    </source>
</evidence>
<evidence type="ECO:0000256" key="13">
    <source>
        <dbReference type="ARBA" id="ARBA00029329"/>
    </source>
</evidence>
<comment type="pathway">
    <text evidence="2">Protein modification; protein glycosylation.</text>
</comment>
<comment type="catalytic activity">
    <reaction evidence="16">
        <text>an alpha-Neu5Ac-(2-&gt;3)-beta-D-Gal-(1-&gt;3)-D-GlcNAc derivative + GDP-beta-L-fucose = an alpha-Neu5Ac-(2-&gt;3)-beta-D-Gal-(1-&gt;3)-[alpha-L-Fuc-(1-&gt;4)]-beta-D-GlcNAc derivative + GDP + H(+)</text>
        <dbReference type="Rhea" id="RHEA:62904"/>
        <dbReference type="ChEBI" id="CHEBI:15378"/>
        <dbReference type="ChEBI" id="CHEBI:57273"/>
        <dbReference type="ChEBI" id="CHEBI:58189"/>
        <dbReference type="ChEBI" id="CHEBI:146021"/>
        <dbReference type="ChEBI" id="CHEBI:146022"/>
    </reaction>
    <physiologicalReaction direction="left-to-right" evidence="16">
        <dbReference type="Rhea" id="RHEA:62905"/>
    </physiologicalReaction>
</comment>
<reference evidence="22 23" key="1">
    <citation type="submission" date="2019-09" db="EMBL/GenBank/DDBJ databases">
        <title>Bird 10,000 Genomes (B10K) Project - Family phase.</title>
        <authorList>
            <person name="Zhang G."/>
        </authorList>
    </citation>
    <scope>NUCLEOTIDE SEQUENCE [LARGE SCALE GENOMIC DNA]</scope>
    <source>
        <strain evidence="22">B10K-DU-001-78</strain>
        <tissue evidence="22">Muscle</tissue>
    </source>
</reference>